<proteinExistence type="predicted"/>
<dbReference type="InterPro" id="IPR022303">
    <property type="entry name" value="Conjug_Trfer_ATPase"/>
</dbReference>
<gene>
    <name evidence="2" type="ORF">C0W53_15850</name>
</gene>
<reference evidence="2 3" key="1">
    <citation type="submission" date="2018-01" db="EMBL/GenBank/DDBJ databases">
        <title>Whole genome sequencing of Histamine producing bacteria.</title>
        <authorList>
            <person name="Butler K."/>
        </authorList>
    </citation>
    <scope>NUCLEOTIDE SEQUENCE [LARGE SCALE GENOMIC DNA]</scope>
    <source>
        <strain evidence="2 3">A1-4</strain>
    </source>
</reference>
<feature type="region of interest" description="Disordered" evidence="1">
    <location>
        <begin position="604"/>
        <end position="629"/>
    </location>
</feature>
<protein>
    <submittedName>
        <fullName evidence="2">Conjugative transfer ATPase</fullName>
    </submittedName>
</protein>
<comment type="caution">
    <text evidence="2">The sequence shown here is derived from an EMBL/GenBank/DDBJ whole genome shotgun (WGS) entry which is preliminary data.</text>
</comment>
<evidence type="ECO:0000256" key="1">
    <source>
        <dbReference type="SAM" id="MobiDB-lite"/>
    </source>
</evidence>
<dbReference type="InterPro" id="IPR025955">
    <property type="entry name" value="TraC/Conjuga_ATPase"/>
</dbReference>
<name>A0AAX0YT25_9GAMM</name>
<evidence type="ECO:0000313" key="2">
    <source>
        <dbReference type="EMBL" id="PSX44100.1"/>
    </source>
</evidence>
<dbReference type="NCBIfam" id="TIGR03744">
    <property type="entry name" value="traC_PFL_4706"/>
    <property type="match status" value="1"/>
</dbReference>
<dbReference type="PANTHER" id="PTHR30121">
    <property type="entry name" value="UNCHARACTERIZED PROTEIN YJGR-RELATED"/>
    <property type="match status" value="1"/>
</dbReference>
<keyword evidence="3" id="KW-1185">Reference proteome</keyword>
<dbReference type="EMBL" id="PYOZ01000010">
    <property type="protein sequence ID" value="PSX44100.1"/>
    <property type="molecule type" value="Genomic_DNA"/>
</dbReference>
<feature type="compositionally biased region" description="Acidic residues" evidence="1">
    <location>
        <begin position="604"/>
        <end position="622"/>
    </location>
</feature>
<dbReference type="PANTHER" id="PTHR30121:SF6">
    <property type="entry name" value="SLR6007 PROTEIN"/>
    <property type="match status" value="1"/>
</dbReference>
<dbReference type="SUPFAM" id="SSF52540">
    <property type="entry name" value="P-loop containing nucleoside triphosphate hydrolases"/>
    <property type="match status" value="1"/>
</dbReference>
<dbReference type="InterPro" id="IPR027417">
    <property type="entry name" value="P-loop_NTPase"/>
</dbReference>
<dbReference type="Proteomes" id="UP000240728">
    <property type="component" value="Unassembled WGS sequence"/>
</dbReference>
<accession>A0AAX0YT25</accession>
<organism evidence="2 3">
    <name type="scientific">Photobacterium kishitanii</name>
    <dbReference type="NCBI Taxonomy" id="318456"/>
    <lineage>
        <taxon>Bacteria</taxon>
        <taxon>Pseudomonadati</taxon>
        <taxon>Pseudomonadota</taxon>
        <taxon>Gammaproteobacteria</taxon>
        <taxon>Vibrionales</taxon>
        <taxon>Vibrionaceae</taxon>
        <taxon>Photobacterium</taxon>
    </lineage>
</organism>
<evidence type="ECO:0000313" key="3">
    <source>
        <dbReference type="Proteomes" id="UP000240728"/>
    </source>
</evidence>
<dbReference type="InterPro" id="IPR051162">
    <property type="entry name" value="T4SS_component"/>
</dbReference>
<dbReference type="Gene3D" id="3.40.50.300">
    <property type="entry name" value="P-loop containing nucleotide triphosphate hydrolases"/>
    <property type="match status" value="2"/>
</dbReference>
<sequence length="984" mass="111174">MGILSSLFGIPSTENQIESDRNETLAPNRWQIVTDKTIRKHYKKNPHSFSDLMSVGEYVEETQTFELTDLKSHAVVLNITSIPTEGRSDDELVELRQEVINAFSNTFSKTSVTPFIMQTYMYKEESLNTFLREASDFIKPVIRDTEYTQQYLSMMDKHFKGISKPGGIFFDERVTKSNFRGQIKRAKLIIYRNLNNSENSCDAATEINDLAANFISQLSSTGIKASRDNGQDFQQWLTHWFNPKPLLTNGDIDRLDDITKFPDALRKPLGYSIADNVVYGQPISDPENRCWYFDGIPHQFIRVATLQVQPLVGQITGEIGKGTGKARQSTALIDSLPDGTIWHQTIVFSDSKFVDQKIMGLKGVGKSEAKDAIGAENAISSLIESRDHGANHYMSSMGMFIRADSNVDPCEYMSSLKRNRDLVQQLLLTNGLRPMDISADEVQVESYIPHLPMNYSLKDDPFNVYMGLYYDSDVVNLLPIWGRETGTKNLGMINVNRGGEPQCFDMFGKDKVRSSHCVLIGPQGSGKSATMVAIAEALMAVHRPRLTIIEKGNSFRVLGEHFARYELNVQRIPLGSRRAAAFFCPYLESNLLFDERYKETDEWLDTPDEDDEDDEDSAEDEGDSAKREPMTEMLTATIIMITGGEPAQAKLVTETHKALLQEAIEIAARNSLKLGQQTITSDVCNALESVIDESNVQEVVKDQMRNYLKALTSWTTGDRGRLFNRRGKTFNDDSDVTIIDIGQYDAEAKSAELSVIYIALSTHLFNLGEKYQNSGRDTVLLQDETHVFTDKPLLAPYMATAVKLMRKLGLKALYATQNVGDFKNGAEKILKLVEWWILLNPEVTEIEEASNYRILTTAQKEMILSCAKLERAYTEGVIMGNRNVIGEMLTRFVPPSEVLARAMTDTSEKTERREIREKYKFSSDIEAAEYMAYQLDVVRNIVIRDDDNAVQRIKAATERLERKKQAQLSENNKDESTYTEVTYA</sequence>
<feature type="region of interest" description="Disordered" evidence="1">
    <location>
        <begin position="964"/>
        <end position="984"/>
    </location>
</feature>
<dbReference type="RefSeq" id="WP_045067194.1">
    <property type="nucleotide sequence ID" value="NZ_JZTB01000014.1"/>
</dbReference>
<dbReference type="Pfam" id="PF11130">
    <property type="entry name" value="TraC_F_IV"/>
    <property type="match status" value="1"/>
</dbReference>
<dbReference type="AlphaFoldDB" id="A0AAX0YT25"/>